<keyword evidence="1" id="KW-0812">Transmembrane</keyword>
<sequence>MVRSLIRILVSIFLTVIWITTVGTVVPITSILSLERFPFRLQMDLPFGLNQKDFLFQVLFSRFFFNPKTSNQVLHGKFL</sequence>
<proteinExistence type="predicted"/>
<dbReference type="Proteomes" id="UP000541444">
    <property type="component" value="Unassembled WGS sequence"/>
</dbReference>
<name>A0A7J7MF14_9MAGN</name>
<keyword evidence="3" id="KW-1185">Reference proteome</keyword>
<evidence type="ECO:0000256" key="1">
    <source>
        <dbReference type="SAM" id="Phobius"/>
    </source>
</evidence>
<reference evidence="2 3" key="1">
    <citation type="journal article" date="2020" name="IScience">
        <title>Genome Sequencing of the Endangered Kingdonia uniflora (Circaeasteraceae, Ranunculales) Reveals Potential Mechanisms of Evolutionary Specialization.</title>
        <authorList>
            <person name="Sun Y."/>
            <person name="Deng T."/>
            <person name="Zhang A."/>
            <person name="Moore M.J."/>
            <person name="Landis J.B."/>
            <person name="Lin N."/>
            <person name="Zhang H."/>
            <person name="Zhang X."/>
            <person name="Huang J."/>
            <person name="Zhang X."/>
            <person name="Sun H."/>
            <person name="Wang H."/>
        </authorList>
    </citation>
    <scope>NUCLEOTIDE SEQUENCE [LARGE SCALE GENOMIC DNA]</scope>
    <source>
        <strain evidence="2">TB1705</strain>
        <tissue evidence="2">Leaf</tissue>
    </source>
</reference>
<feature type="transmembrane region" description="Helical" evidence="1">
    <location>
        <begin position="6"/>
        <end position="34"/>
    </location>
</feature>
<dbReference type="AlphaFoldDB" id="A0A7J7MF14"/>
<evidence type="ECO:0000313" key="2">
    <source>
        <dbReference type="EMBL" id="KAF6153461.1"/>
    </source>
</evidence>
<dbReference type="EMBL" id="JACGCM010001560">
    <property type="protein sequence ID" value="KAF6153461.1"/>
    <property type="molecule type" value="Genomic_DNA"/>
</dbReference>
<keyword evidence="1" id="KW-1133">Transmembrane helix</keyword>
<accession>A0A7J7MF14</accession>
<protein>
    <submittedName>
        <fullName evidence="2">Uncharacterized protein</fullName>
    </submittedName>
</protein>
<keyword evidence="1" id="KW-0472">Membrane</keyword>
<evidence type="ECO:0000313" key="3">
    <source>
        <dbReference type="Proteomes" id="UP000541444"/>
    </source>
</evidence>
<organism evidence="2 3">
    <name type="scientific">Kingdonia uniflora</name>
    <dbReference type="NCBI Taxonomy" id="39325"/>
    <lineage>
        <taxon>Eukaryota</taxon>
        <taxon>Viridiplantae</taxon>
        <taxon>Streptophyta</taxon>
        <taxon>Embryophyta</taxon>
        <taxon>Tracheophyta</taxon>
        <taxon>Spermatophyta</taxon>
        <taxon>Magnoliopsida</taxon>
        <taxon>Ranunculales</taxon>
        <taxon>Circaeasteraceae</taxon>
        <taxon>Kingdonia</taxon>
    </lineage>
</organism>
<comment type="caution">
    <text evidence="2">The sequence shown here is derived from an EMBL/GenBank/DDBJ whole genome shotgun (WGS) entry which is preliminary data.</text>
</comment>
<gene>
    <name evidence="2" type="ORF">GIB67_027328</name>
</gene>